<dbReference type="CDD" id="cd06960">
    <property type="entry name" value="NR_DBD_HNF4A"/>
    <property type="match status" value="1"/>
</dbReference>
<keyword evidence="16" id="KW-1185">Reference proteome</keyword>
<dbReference type="PROSITE" id="PS00031">
    <property type="entry name" value="NUCLEAR_REC_DBD_1"/>
    <property type="match status" value="1"/>
</dbReference>
<evidence type="ECO:0000256" key="6">
    <source>
        <dbReference type="ARBA" id="ARBA00023015"/>
    </source>
</evidence>
<keyword evidence="8 11" id="KW-0804">Transcription</keyword>
<proteinExistence type="inferred from homology"/>
<dbReference type="InterPro" id="IPR000536">
    <property type="entry name" value="Nucl_hrmn_rcpt_lig-bd"/>
</dbReference>
<dbReference type="InterPro" id="IPR049636">
    <property type="entry name" value="HNF4-like_DBD"/>
</dbReference>
<feature type="compositionally biased region" description="Low complexity" evidence="12">
    <location>
        <begin position="1"/>
        <end position="16"/>
    </location>
</feature>
<dbReference type="GO" id="GO:0003700">
    <property type="term" value="F:DNA-binding transcription factor activity"/>
    <property type="evidence" value="ECO:0007669"/>
    <property type="project" value="InterPro"/>
</dbReference>
<keyword evidence="9 11" id="KW-0675">Receptor</keyword>
<feature type="region of interest" description="Disordered" evidence="12">
    <location>
        <begin position="1"/>
        <end position="20"/>
    </location>
</feature>
<accession>A0A4U5NWC4</accession>
<dbReference type="PROSITE" id="PS51843">
    <property type="entry name" value="NR_LBD"/>
    <property type="match status" value="1"/>
</dbReference>
<evidence type="ECO:0000259" key="14">
    <source>
        <dbReference type="PROSITE" id="PS51843"/>
    </source>
</evidence>
<evidence type="ECO:0000256" key="5">
    <source>
        <dbReference type="ARBA" id="ARBA00022833"/>
    </source>
</evidence>
<comment type="caution">
    <text evidence="15">The sequence shown here is derived from an EMBL/GenBank/DDBJ whole genome shotgun (WGS) entry which is preliminary data.</text>
</comment>
<dbReference type="PROSITE" id="PS51030">
    <property type="entry name" value="NUCLEAR_REC_DBD_2"/>
    <property type="match status" value="1"/>
</dbReference>
<reference evidence="15 16" key="2">
    <citation type="journal article" date="2019" name="G3 (Bethesda)">
        <title>Hybrid Assembly of the Genome of the Entomopathogenic Nematode Steinernema carpocapsae Identifies the X-Chromosome.</title>
        <authorList>
            <person name="Serra L."/>
            <person name="Macchietto M."/>
            <person name="Macias-Munoz A."/>
            <person name="McGill C.J."/>
            <person name="Rodriguez I.M."/>
            <person name="Rodriguez B."/>
            <person name="Murad R."/>
            <person name="Mortazavi A."/>
        </authorList>
    </citation>
    <scope>NUCLEOTIDE SEQUENCE [LARGE SCALE GENOMIC DNA]</scope>
    <source>
        <strain evidence="15 16">ALL</strain>
    </source>
</reference>
<keyword evidence="7 11" id="KW-0238">DNA-binding</keyword>
<dbReference type="InterPro" id="IPR001628">
    <property type="entry name" value="Znf_hrmn_rcpt"/>
</dbReference>
<reference evidence="15 16" key="1">
    <citation type="journal article" date="2015" name="Genome Biol.">
        <title>Comparative genomics of Steinernema reveals deeply conserved gene regulatory networks.</title>
        <authorList>
            <person name="Dillman A.R."/>
            <person name="Macchietto M."/>
            <person name="Porter C.F."/>
            <person name="Rogers A."/>
            <person name="Williams B."/>
            <person name="Antoshechkin I."/>
            <person name="Lee M.M."/>
            <person name="Goodwin Z."/>
            <person name="Lu X."/>
            <person name="Lewis E.E."/>
            <person name="Goodrich-Blair H."/>
            <person name="Stock S.P."/>
            <person name="Adams B.J."/>
            <person name="Sternberg P.W."/>
            <person name="Mortazavi A."/>
        </authorList>
    </citation>
    <scope>NUCLEOTIDE SEQUENCE [LARGE SCALE GENOMIC DNA]</scope>
    <source>
        <strain evidence="15 16">ALL</strain>
    </source>
</reference>
<keyword evidence="3 11" id="KW-0479">Metal-binding</keyword>
<name>A0A4U5NWC4_STECR</name>
<evidence type="ECO:0000256" key="8">
    <source>
        <dbReference type="ARBA" id="ARBA00023163"/>
    </source>
</evidence>
<dbReference type="Pfam" id="PF00105">
    <property type="entry name" value="zf-C4"/>
    <property type="match status" value="1"/>
</dbReference>
<dbReference type="InterPro" id="IPR035500">
    <property type="entry name" value="NHR-like_dom_sf"/>
</dbReference>
<dbReference type="SUPFAM" id="SSF57716">
    <property type="entry name" value="Glucocorticoid receptor-like (DNA-binding domain)"/>
    <property type="match status" value="1"/>
</dbReference>
<dbReference type="AlphaFoldDB" id="A0A4U5NWC4"/>
<dbReference type="InterPro" id="IPR051152">
    <property type="entry name" value="C.elegans_Orphan_NR"/>
</dbReference>
<dbReference type="SMART" id="SM00399">
    <property type="entry name" value="ZnF_C4"/>
    <property type="match status" value="1"/>
</dbReference>
<dbReference type="GO" id="GO:0008270">
    <property type="term" value="F:zinc ion binding"/>
    <property type="evidence" value="ECO:0007669"/>
    <property type="project" value="UniProtKB-KW"/>
</dbReference>
<dbReference type="EMBL" id="AZBU02000003">
    <property type="protein sequence ID" value="TKR87534.1"/>
    <property type="molecule type" value="Genomic_DNA"/>
</dbReference>
<evidence type="ECO:0008006" key="17">
    <source>
        <dbReference type="Google" id="ProtNLM"/>
    </source>
</evidence>
<evidence type="ECO:0000256" key="10">
    <source>
        <dbReference type="ARBA" id="ARBA00023242"/>
    </source>
</evidence>
<dbReference type="Gene3D" id="3.30.50.10">
    <property type="entry name" value="Erythroid Transcription Factor GATA-1, subunit A"/>
    <property type="match status" value="1"/>
</dbReference>
<evidence type="ECO:0000313" key="15">
    <source>
        <dbReference type="EMBL" id="TKR87534.1"/>
    </source>
</evidence>
<evidence type="ECO:0000256" key="2">
    <source>
        <dbReference type="ARBA" id="ARBA00005993"/>
    </source>
</evidence>
<keyword evidence="6 11" id="KW-0805">Transcription regulation</keyword>
<dbReference type="GO" id="GO:0005634">
    <property type="term" value="C:nucleus"/>
    <property type="evidence" value="ECO:0007669"/>
    <property type="project" value="UniProtKB-SubCell"/>
</dbReference>
<keyword evidence="4 11" id="KW-0863">Zinc-finger</keyword>
<dbReference type="SUPFAM" id="SSF48508">
    <property type="entry name" value="Nuclear receptor ligand-binding domain"/>
    <property type="match status" value="1"/>
</dbReference>
<dbReference type="PANTHER" id="PTHR45680:SF29">
    <property type="entry name" value="NUCLEAR HORMONE RECEPTOR FAMILY"/>
    <property type="match status" value="1"/>
</dbReference>
<evidence type="ECO:0000256" key="4">
    <source>
        <dbReference type="ARBA" id="ARBA00022771"/>
    </source>
</evidence>
<feature type="domain" description="Nuclear receptor" evidence="13">
    <location>
        <begin position="24"/>
        <end position="100"/>
    </location>
</feature>
<evidence type="ECO:0000256" key="1">
    <source>
        <dbReference type="ARBA" id="ARBA00004123"/>
    </source>
</evidence>
<dbReference type="Proteomes" id="UP000298663">
    <property type="component" value="Unassembled WGS sequence"/>
</dbReference>
<dbReference type="OrthoDB" id="5815240at2759"/>
<evidence type="ECO:0000256" key="3">
    <source>
        <dbReference type="ARBA" id="ARBA00022723"/>
    </source>
</evidence>
<dbReference type="GO" id="GO:0000978">
    <property type="term" value="F:RNA polymerase II cis-regulatory region sequence-specific DNA binding"/>
    <property type="evidence" value="ECO:0007669"/>
    <property type="project" value="InterPro"/>
</dbReference>
<dbReference type="InterPro" id="IPR013088">
    <property type="entry name" value="Znf_NHR/GATA"/>
</dbReference>
<organism evidence="15 16">
    <name type="scientific">Steinernema carpocapsae</name>
    <name type="common">Entomopathogenic nematode</name>
    <dbReference type="NCBI Taxonomy" id="34508"/>
    <lineage>
        <taxon>Eukaryota</taxon>
        <taxon>Metazoa</taxon>
        <taxon>Ecdysozoa</taxon>
        <taxon>Nematoda</taxon>
        <taxon>Chromadorea</taxon>
        <taxon>Rhabditida</taxon>
        <taxon>Tylenchina</taxon>
        <taxon>Panagrolaimomorpha</taxon>
        <taxon>Strongyloidoidea</taxon>
        <taxon>Steinernematidae</taxon>
        <taxon>Steinernema</taxon>
    </lineage>
</organism>
<evidence type="ECO:0000259" key="13">
    <source>
        <dbReference type="PROSITE" id="PS51030"/>
    </source>
</evidence>
<comment type="similarity">
    <text evidence="2 11">Belongs to the nuclear hormone receptor family.</text>
</comment>
<evidence type="ECO:0000256" key="9">
    <source>
        <dbReference type="ARBA" id="ARBA00023170"/>
    </source>
</evidence>
<evidence type="ECO:0000256" key="11">
    <source>
        <dbReference type="RuleBase" id="RU004334"/>
    </source>
</evidence>
<dbReference type="Pfam" id="PF00104">
    <property type="entry name" value="Hormone_recep"/>
    <property type="match status" value="1"/>
</dbReference>
<dbReference type="SMART" id="SM00430">
    <property type="entry name" value="HOLI"/>
    <property type="match status" value="1"/>
</dbReference>
<dbReference type="PANTHER" id="PTHR45680">
    <property type="entry name" value="NUCLEAR HORMONE RECEPTOR FAMILY"/>
    <property type="match status" value="1"/>
</dbReference>
<sequence>MSVASSSSSFSAESSSPGVGGAEGRVCHVCGADAHGFHFQVVSCRACAAFFRRSVPLESKYKCRRGNFKCDVSKDAFQQCKRCRYQKCRQVGMTLNGLVSSEQPEITDFVPLVPATTSNCIEELRKRRCSSNATKIEFDEKRPHRQKFNADDMKPYMEYFFNENPFSDTYSKYQSSLQCLHHAFKNMVPGGKPSKIDMVEKMDMGLGLHFYGENIIRIAAWAMHCKEFAELPSTDKRKLHVRLWPVMELLERTMRTHEYLGISYSPSVYLLTDSCAVDLNIFEYTEPNFDQEKLRNAIESYKPVSRHFIDACLIPMQRLNPSSMEATYLLYLYFRNFPFKRKFSGVKGLAERTYETAETVLSQISNEIHTYYVTEMRLEQYANRFAKLINLLTDFEGHARFRSNVELTCDVYQILGFEFFDSEFVASDDE</sequence>
<dbReference type="PRINTS" id="PR00047">
    <property type="entry name" value="STROIDFINGER"/>
</dbReference>
<gene>
    <name evidence="15" type="ORF">L596_011916</name>
</gene>
<dbReference type="Gene3D" id="1.10.565.10">
    <property type="entry name" value="Retinoid X Receptor"/>
    <property type="match status" value="1"/>
</dbReference>
<evidence type="ECO:0000313" key="16">
    <source>
        <dbReference type="Proteomes" id="UP000298663"/>
    </source>
</evidence>
<feature type="domain" description="NR LBD" evidence="14">
    <location>
        <begin position="172"/>
        <end position="428"/>
    </location>
</feature>
<keyword evidence="10 11" id="KW-0539">Nucleus</keyword>
<keyword evidence="5 11" id="KW-0862">Zinc</keyword>
<evidence type="ECO:0000256" key="12">
    <source>
        <dbReference type="SAM" id="MobiDB-lite"/>
    </source>
</evidence>
<protein>
    <recommendedName>
        <fullName evidence="17">Nuclear receptor domain-containing protein</fullName>
    </recommendedName>
</protein>
<evidence type="ECO:0000256" key="7">
    <source>
        <dbReference type="ARBA" id="ARBA00023125"/>
    </source>
</evidence>
<comment type="subcellular location">
    <subcellularLocation>
        <location evidence="1 11">Nucleus</location>
    </subcellularLocation>
</comment>